<dbReference type="EMBL" id="JAIWYP010000003">
    <property type="protein sequence ID" value="KAH3857048.1"/>
    <property type="molecule type" value="Genomic_DNA"/>
</dbReference>
<feature type="non-terminal residue" evidence="1">
    <location>
        <position position="1"/>
    </location>
</feature>
<gene>
    <name evidence="1" type="ORF">DPMN_099645</name>
</gene>
<protein>
    <submittedName>
        <fullName evidence="1">Uncharacterized protein</fullName>
    </submittedName>
</protein>
<dbReference type="Proteomes" id="UP000828390">
    <property type="component" value="Unassembled WGS sequence"/>
</dbReference>
<evidence type="ECO:0000313" key="1">
    <source>
        <dbReference type="EMBL" id="KAH3857048.1"/>
    </source>
</evidence>
<accession>A0A9D4LEH4</accession>
<sequence length="185" mass="20531">WLTVFRGIPGIGVNPLDAWLNGTGTTSDPTCRDTLGPSCDKHYRDPLVDYWAAIRLTEVKIVFYKGALEKLITFNGVGSSISNWFDINRVLDSSWTTLVGKSYGYFSLEGDAGNGRRFFTTSHYSHCWADRIFTLVIAKKVAPCAFDLQSSYPQILFATGDDWGYPESMTVGEFRICVAGGDIDT</sequence>
<keyword evidence="2" id="KW-1185">Reference proteome</keyword>
<dbReference type="AlphaFoldDB" id="A0A9D4LEH4"/>
<proteinExistence type="predicted"/>
<comment type="caution">
    <text evidence="1">The sequence shown here is derived from an EMBL/GenBank/DDBJ whole genome shotgun (WGS) entry which is preliminary data.</text>
</comment>
<reference evidence="1" key="2">
    <citation type="submission" date="2020-11" db="EMBL/GenBank/DDBJ databases">
        <authorList>
            <person name="McCartney M.A."/>
            <person name="Auch B."/>
            <person name="Kono T."/>
            <person name="Mallez S."/>
            <person name="Becker A."/>
            <person name="Gohl D.M."/>
            <person name="Silverstein K.A.T."/>
            <person name="Koren S."/>
            <person name="Bechman K.B."/>
            <person name="Herman A."/>
            <person name="Abrahante J.E."/>
            <person name="Garbe J."/>
        </authorList>
    </citation>
    <scope>NUCLEOTIDE SEQUENCE</scope>
    <source>
        <strain evidence="1">Duluth1</strain>
        <tissue evidence="1">Whole animal</tissue>
    </source>
</reference>
<evidence type="ECO:0000313" key="2">
    <source>
        <dbReference type="Proteomes" id="UP000828390"/>
    </source>
</evidence>
<name>A0A9D4LEH4_DREPO</name>
<organism evidence="1 2">
    <name type="scientific">Dreissena polymorpha</name>
    <name type="common">Zebra mussel</name>
    <name type="synonym">Mytilus polymorpha</name>
    <dbReference type="NCBI Taxonomy" id="45954"/>
    <lineage>
        <taxon>Eukaryota</taxon>
        <taxon>Metazoa</taxon>
        <taxon>Spiralia</taxon>
        <taxon>Lophotrochozoa</taxon>
        <taxon>Mollusca</taxon>
        <taxon>Bivalvia</taxon>
        <taxon>Autobranchia</taxon>
        <taxon>Heteroconchia</taxon>
        <taxon>Euheterodonta</taxon>
        <taxon>Imparidentia</taxon>
        <taxon>Neoheterodontei</taxon>
        <taxon>Myida</taxon>
        <taxon>Dreissenoidea</taxon>
        <taxon>Dreissenidae</taxon>
        <taxon>Dreissena</taxon>
    </lineage>
</organism>
<reference evidence="1" key="1">
    <citation type="journal article" date="2019" name="bioRxiv">
        <title>The Genome of the Zebra Mussel, Dreissena polymorpha: A Resource for Invasive Species Research.</title>
        <authorList>
            <person name="McCartney M.A."/>
            <person name="Auch B."/>
            <person name="Kono T."/>
            <person name="Mallez S."/>
            <person name="Zhang Y."/>
            <person name="Obille A."/>
            <person name="Becker A."/>
            <person name="Abrahante J.E."/>
            <person name="Garbe J."/>
            <person name="Badalamenti J.P."/>
            <person name="Herman A."/>
            <person name="Mangelson H."/>
            <person name="Liachko I."/>
            <person name="Sullivan S."/>
            <person name="Sone E.D."/>
            <person name="Koren S."/>
            <person name="Silverstein K.A.T."/>
            <person name="Beckman K.B."/>
            <person name="Gohl D.M."/>
        </authorList>
    </citation>
    <scope>NUCLEOTIDE SEQUENCE</scope>
    <source>
        <strain evidence="1">Duluth1</strain>
        <tissue evidence="1">Whole animal</tissue>
    </source>
</reference>